<reference evidence="3 4" key="1">
    <citation type="submission" date="2016-10" db="EMBL/GenBank/DDBJ databases">
        <authorList>
            <person name="de Groot N.N."/>
        </authorList>
    </citation>
    <scope>NUCLEOTIDE SEQUENCE [LARGE SCALE GENOMIC DNA]</scope>
    <source>
        <strain evidence="3 4">DSM 21741</strain>
    </source>
</reference>
<proteinExistence type="predicted"/>
<dbReference type="STRING" id="546871.SAMN04488543_0659"/>
<dbReference type="OrthoDB" id="531718at2"/>
<evidence type="ECO:0000256" key="1">
    <source>
        <dbReference type="SAM" id="SignalP"/>
    </source>
</evidence>
<dbReference type="EMBL" id="LT629749">
    <property type="protein sequence ID" value="SDR87255.1"/>
    <property type="molecule type" value="Genomic_DNA"/>
</dbReference>
<organism evidence="3 4">
    <name type="scientific">Friedmanniella luteola</name>
    <dbReference type="NCBI Taxonomy" id="546871"/>
    <lineage>
        <taxon>Bacteria</taxon>
        <taxon>Bacillati</taxon>
        <taxon>Actinomycetota</taxon>
        <taxon>Actinomycetes</taxon>
        <taxon>Propionibacteriales</taxon>
        <taxon>Nocardioidaceae</taxon>
        <taxon>Friedmanniella</taxon>
    </lineage>
</organism>
<evidence type="ECO:0000259" key="2">
    <source>
        <dbReference type="Pfam" id="PF14339"/>
    </source>
</evidence>
<dbReference type="RefSeq" id="WP_091410123.1">
    <property type="nucleotide sequence ID" value="NZ_LT629749.1"/>
</dbReference>
<dbReference type="Proteomes" id="UP000199092">
    <property type="component" value="Chromosome I"/>
</dbReference>
<gene>
    <name evidence="3" type="ORF">SAMN04488543_0659</name>
</gene>
<keyword evidence="1" id="KW-0732">Signal</keyword>
<accession>A0A1H1MLK7</accession>
<dbReference type="InterPro" id="IPR025507">
    <property type="entry name" value="DUF4394"/>
</dbReference>
<feature type="signal peptide" evidence="1">
    <location>
        <begin position="1"/>
        <end position="26"/>
    </location>
</feature>
<protein>
    <recommendedName>
        <fullName evidence="2">DUF4394 domain-containing protein</fullName>
    </recommendedName>
</protein>
<evidence type="ECO:0000313" key="3">
    <source>
        <dbReference type="EMBL" id="SDR87255.1"/>
    </source>
</evidence>
<feature type="chain" id="PRO_5009254616" description="DUF4394 domain-containing protein" evidence="1">
    <location>
        <begin position="27"/>
        <end position="279"/>
    </location>
</feature>
<name>A0A1H1MLK7_9ACTN</name>
<keyword evidence="4" id="KW-1185">Reference proteome</keyword>
<evidence type="ECO:0000313" key="4">
    <source>
        <dbReference type="Proteomes" id="UP000199092"/>
    </source>
</evidence>
<dbReference type="AlphaFoldDB" id="A0A1H1MLK7"/>
<feature type="domain" description="DUF4394" evidence="2">
    <location>
        <begin position="44"/>
        <end position="274"/>
    </location>
</feature>
<sequence length="279" mass="27888">MRIRRAAIAVAAVTAAAVGVPLSAAATGSGGPDAVGLARGGTALVKFDTDRPGKARSIGPVRGLAGDTKLVGIDRRVQNGKLYGVGDRGGIYTLSTRSGKATAAGRLSVTPSGTSFGVDFNPAANALRVVSDTGQNLRQPFGTGDAPSAATVVDGALNYLAVPATGVAGAAYTNNDLAADTATSLFDLDTALDQVALQSPANSGSLAATGKLGVDAGADVGFDVRSTVERGTTVANTGFAVLSVGHRSGLYRVDLLTGDVVGQGWFRGTVTDLAVDLDR</sequence>
<dbReference type="Pfam" id="PF14339">
    <property type="entry name" value="DUF4394"/>
    <property type="match status" value="1"/>
</dbReference>